<comment type="caution">
    <text evidence="1">The sequence shown here is derived from an EMBL/GenBank/DDBJ whole genome shotgun (WGS) entry which is preliminary data.</text>
</comment>
<gene>
    <name evidence="1" type="ORF">BFJ65_g3204</name>
</gene>
<reference evidence="1" key="1">
    <citation type="journal article" date="2018" name="Sci. Rep.">
        <title>Characterisation of pathogen-specific regions and novel effector candidates in Fusarium oxysporum f. sp. cepae.</title>
        <authorList>
            <person name="Armitage A.D."/>
            <person name="Taylor A."/>
            <person name="Sobczyk M.K."/>
            <person name="Baxter L."/>
            <person name="Greenfield B.P."/>
            <person name="Bates H.J."/>
            <person name="Wilson F."/>
            <person name="Jackson A.C."/>
            <person name="Ott S."/>
            <person name="Harrison R.J."/>
            <person name="Clarkson J.P."/>
        </authorList>
    </citation>
    <scope>NUCLEOTIDE SEQUENCE [LARGE SCALE GENOMIC DNA]</scope>
    <source>
        <strain evidence="1">FoC_Fus2</strain>
    </source>
</reference>
<dbReference type="Proteomes" id="UP000270866">
    <property type="component" value="Chromosome 4"/>
</dbReference>
<protein>
    <submittedName>
        <fullName evidence="1">Uncharacterized protein</fullName>
    </submittedName>
</protein>
<proteinExistence type="predicted"/>
<accession>A0A3L6NZI2</accession>
<dbReference type="AlphaFoldDB" id="A0A3L6NZI2"/>
<dbReference type="EMBL" id="MRCU01000002">
    <property type="protein sequence ID" value="RKK25297.1"/>
    <property type="molecule type" value="Genomic_DNA"/>
</dbReference>
<name>A0A3L6NZI2_FUSOX</name>
<sequence>MELHTKTLHEAEIQDRLQALEYEAHALKLGSGPLARKLGLTGSLEYDAKSFLSVSESLEEEEILEFPYIEYWPSARKQGEIQRRTKALENGIRIMKWNLGLLDTMLNPVPSILVDAVERSVSKDVISKSTPSLDSYCLAPEFEVLLDDPSKRWDDRKE</sequence>
<evidence type="ECO:0000313" key="1">
    <source>
        <dbReference type="EMBL" id="RKK25297.1"/>
    </source>
</evidence>
<organism evidence="1">
    <name type="scientific">Fusarium oxysporum f. sp. cepae</name>
    <dbReference type="NCBI Taxonomy" id="396571"/>
    <lineage>
        <taxon>Eukaryota</taxon>
        <taxon>Fungi</taxon>
        <taxon>Dikarya</taxon>
        <taxon>Ascomycota</taxon>
        <taxon>Pezizomycotina</taxon>
        <taxon>Sordariomycetes</taxon>
        <taxon>Hypocreomycetidae</taxon>
        <taxon>Hypocreales</taxon>
        <taxon>Nectriaceae</taxon>
        <taxon>Fusarium</taxon>
        <taxon>Fusarium oxysporum species complex</taxon>
    </lineage>
</organism>